<accession>A0A9P8Y7E9</accession>
<proteinExistence type="predicted"/>
<dbReference type="AlphaFoldDB" id="A0A9P8Y7E9"/>
<dbReference type="GeneID" id="70177780"/>
<name>A0A9P8Y7E9_9PEZI</name>
<evidence type="ECO:0000313" key="2">
    <source>
        <dbReference type="Proteomes" id="UP000756346"/>
    </source>
</evidence>
<protein>
    <submittedName>
        <fullName evidence="1">Uncharacterized protein</fullName>
    </submittedName>
</protein>
<sequence>MVSAANESLRGCRLSWGCCLTQAPSRLDTLLHSLSKTLSKGDSTLLRDFMTAMMRIGHDRAADRRKQCQEDTGLGMRLCHGELPARVLCGTVPSRAWAGGVCGVLRVRVEIREASSRSSQRELLSTETLPSACGADPGNGDLAFTRVRFGCRHSLVFQLVGSGWYLVLVDIFAWAGRAELTSREDLDSRLAPTCFQRVDLGGEESDGFFTVAKTARCSRGAFGPRFDPPKWHPAPPHPPT</sequence>
<comment type="caution">
    <text evidence="1">The sequence shown here is derived from an EMBL/GenBank/DDBJ whole genome shotgun (WGS) entry which is preliminary data.</text>
</comment>
<dbReference type="Proteomes" id="UP000756346">
    <property type="component" value="Unassembled WGS sequence"/>
</dbReference>
<dbReference type="RefSeq" id="XP_046011725.1">
    <property type="nucleotide sequence ID" value="XM_046148234.1"/>
</dbReference>
<reference evidence="1" key="1">
    <citation type="journal article" date="2021" name="Nat. Commun.">
        <title>Genetic determinants of endophytism in the Arabidopsis root mycobiome.</title>
        <authorList>
            <person name="Mesny F."/>
            <person name="Miyauchi S."/>
            <person name="Thiergart T."/>
            <person name="Pickel B."/>
            <person name="Atanasova L."/>
            <person name="Karlsson M."/>
            <person name="Huettel B."/>
            <person name="Barry K.W."/>
            <person name="Haridas S."/>
            <person name="Chen C."/>
            <person name="Bauer D."/>
            <person name="Andreopoulos W."/>
            <person name="Pangilinan J."/>
            <person name="LaButti K."/>
            <person name="Riley R."/>
            <person name="Lipzen A."/>
            <person name="Clum A."/>
            <person name="Drula E."/>
            <person name="Henrissat B."/>
            <person name="Kohler A."/>
            <person name="Grigoriev I.V."/>
            <person name="Martin F.M."/>
            <person name="Hacquard S."/>
        </authorList>
    </citation>
    <scope>NUCLEOTIDE SEQUENCE</scope>
    <source>
        <strain evidence="1">MPI-CAGE-CH-0230</strain>
    </source>
</reference>
<organism evidence="1 2">
    <name type="scientific">Microdochium trichocladiopsis</name>
    <dbReference type="NCBI Taxonomy" id="1682393"/>
    <lineage>
        <taxon>Eukaryota</taxon>
        <taxon>Fungi</taxon>
        <taxon>Dikarya</taxon>
        <taxon>Ascomycota</taxon>
        <taxon>Pezizomycotina</taxon>
        <taxon>Sordariomycetes</taxon>
        <taxon>Xylariomycetidae</taxon>
        <taxon>Xylariales</taxon>
        <taxon>Microdochiaceae</taxon>
        <taxon>Microdochium</taxon>
    </lineage>
</organism>
<keyword evidence="2" id="KW-1185">Reference proteome</keyword>
<dbReference type="EMBL" id="JAGTJQ010000006">
    <property type="protein sequence ID" value="KAH7029437.1"/>
    <property type="molecule type" value="Genomic_DNA"/>
</dbReference>
<gene>
    <name evidence="1" type="ORF">B0I36DRAFT_132719</name>
</gene>
<evidence type="ECO:0000313" key="1">
    <source>
        <dbReference type="EMBL" id="KAH7029437.1"/>
    </source>
</evidence>